<feature type="compositionally biased region" description="Polar residues" evidence="2">
    <location>
        <begin position="93"/>
        <end position="102"/>
    </location>
</feature>
<dbReference type="Proteomes" id="UP001297272">
    <property type="component" value="Unassembled WGS sequence"/>
</dbReference>
<protein>
    <submittedName>
        <fullName evidence="4">Transglycosylase SLT domain-containing protein</fullName>
    </submittedName>
</protein>
<dbReference type="EMBL" id="JAFMNX010000001">
    <property type="protein sequence ID" value="MBS9720036.1"/>
    <property type="molecule type" value="Genomic_DNA"/>
</dbReference>
<reference evidence="4 5" key="1">
    <citation type="submission" date="2021-03" db="EMBL/GenBank/DDBJ databases">
        <title>Tianweitania aestuarii sp. nov., isolated from a tidal flat.</title>
        <authorList>
            <person name="Park S."/>
            <person name="Yoon J.-H."/>
        </authorList>
    </citation>
    <scope>NUCLEOTIDE SEQUENCE [LARGE SCALE GENOMIC DNA]</scope>
    <source>
        <strain evidence="4 5">BSSL-BM11</strain>
    </source>
</reference>
<dbReference type="InterPro" id="IPR008258">
    <property type="entry name" value="Transglycosylase_SLT_dom_1"/>
</dbReference>
<keyword evidence="5" id="KW-1185">Reference proteome</keyword>
<dbReference type="SUPFAM" id="SSF53955">
    <property type="entry name" value="Lysozyme-like"/>
    <property type="match status" value="1"/>
</dbReference>
<feature type="region of interest" description="Disordered" evidence="2">
    <location>
        <begin position="1"/>
        <end position="60"/>
    </location>
</feature>
<feature type="domain" description="Transglycosylase SLT" evidence="3">
    <location>
        <begin position="69"/>
        <end position="178"/>
    </location>
</feature>
<gene>
    <name evidence="4" type="ORF">JYU29_04955</name>
</gene>
<evidence type="ECO:0000256" key="1">
    <source>
        <dbReference type="ARBA" id="ARBA00009387"/>
    </source>
</evidence>
<feature type="region of interest" description="Disordered" evidence="2">
    <location>
        <begin position="76"/>
        <end position="102"/>
    </location>
</feature>
<comment type="similarity">
    <text evidence="1">Belongs to the virb1 family.</text>
</comment>
<organism evidence="4 5">
    <name type="scientific">Tianweitania aestuarii</name>
    <dbReference type="NCBI Taxonomy" id="2814886"/>
    <lineage>
        <taxon>Bacteria</taxon>
        <taxon>Pseudomonadati</taxon>
        <taxon>Pseudomonadota</taxon>
        <taxon>Alphaproteobacteria</taxon>
        <taxon>Hyphomicrobiales</taxon>
        <taxon>Phyllobacteriaceae</taxon>
        <taxon>Tianweitania</taxon>
    </lineage>
</organism>
<name>A0ABS5RSK5_9HYPH</name>
<sequence length="888" mass="94556">MADEAGVVADRQAVTAGQRAGERDALQGKPSAEFQGATDPDPVTAKPAKGGYTGKTRGSRFSGVVDAAIERAAKKHGVSAAGLRRTAHIESGGNPNARNPRSSAEGLFQFIDDTAKQYGLSKSQKFDPDASADAAARLWKDNANYLRRQLGREPTDGELYLAHQQGAGGAAKLLRNPNAKASSLVGAEAVRLNGGQPGMTAGDFARRWTGKMEGGYSIPNQPGPPTLSGGTWRPSGEDTIYARAYNEAGARTYTQTLENEIRSTTSQLFDRYRDDPAGLTKALGDLRGDISREHVFPEIQADFETGYDRIAESYLGQARENQRRNMEASERAEFIDNTGKMQTDLQRRVADFDPADDVAADGIASAQSALDAHYDDAVARGIITPDAAATAKASAKREAALTFYGKQADALDANGVKAMREKMKADFAAGGVDGLDGDGFATLDEALTRLETNKRREAAGAERDFRERGDGFAVRVANGLNVNPDDMARYALDADKTAQGKAALEETNAKISTARAIRDFSVTEGDAYVTGLRKQYGKDATESQLRRLAFAEAVLADKKKAIATDAVSYAETQELIPETPMLTDAGTAEDMASIMRSRVKTANDAAEQLGTRPRFLKAGEAKAIADAMRKDPAQGISAAASIIAGAGDRAGEVLAEFGDDAPMVAESGAIIAAGGSARAAQDVVLGYGKDANGKELTRLKPTEQTTNFKRVTGSALSLVPRDAQRIDRAAASIARKRISEEGVERDSDEALAIHEQAINEAAGAVFDRGVQYGGFVPYEGTTVAIPPAIRADRFEDLFWALTDEDLASVSARPRVGFGMGFNGRYEKTPLRTLADAKPVAVNGGFAFAVGEPGSEDPQFIQDENGGVFVLDLMALRDRLEPRVPGAFR</sequence>
<proteinExistence type="inferred from homology"/>
<comment type="caution">
    <text evidence="4">The sequence shown here is derived from an EMBL/GenBank/DDBJ whole genome shotgun (WGS) entry which is preliminary data.</text>
</comment>
<evidence type="ECO:0000313" key="5">
    <source>
        <dbReference type="Proteomes" id="UP001297272"/>
    </source>
</evidence>
<dbReference type="InterPro" id="IPR023346">
    <property type="entry name" value="Lysozyme-like_dom_sf"/>
</dbReference>
<accession>A0ABS5RSK5</accession>
<evidence type="ECO:0000256" key="2">
    <source>
        <dbReference type="SAM" id="MobiDB-lite"/>
    </source>
</evidence>
<evidence type="ECO:0000259" key="3">
    <source>
        <dbReference type="Pfam" id="PF01464"/>
    </source>
</evidence>
<dbReference type="Pfam" id="PF01464">
    <property type="entry name" value="SLT"/>
    <property type="match status" value="1"/>
</dbReference>
<feature type="region of interest" description="Disordered" evidence="2">
    <location>
        <begin position="214"/>
        <end position="235"/>
    </location>
</feature>
<evidence type="ECO:0000313" key="4">
    <source>
        <dbReference type="EMBL" id="MBS9720036.1"/>
    </source>
</evidence>
<dbReference type="Gene3D" id="1.10.530.10">
    <property type="match status" value="1"/>
</dbReference>